<sequence>MTAAAPSAPPAAAAFGWRILTGLLGVLLAVILAGLNENVTKMALPDIRGALGLSYDQGTWFVAVYAAASVCAMAFAPWCSVTFSLRRFTLAALAGFALFGALCPFAPSLSVLLILRTLQGLAAAGLSPASAPQR</sequence>
<evidence type="ECO:0000256" key="5">
    <source>
        <dbReference type="ARBA" id="ARBA00023136"/>
    </source>
</evidence>
<keyword evidence="9" id="KW-1185">Reference proteome</keyword>
<reference evidence="8 9" key="1">
    <citation type="submission" date="2020-04" db="EMBL/GenBank/DDBJ databases">
        <authorList>
            <person name="De Canck E."/>
        </authorList>
    </citation>
    <scope>NUCLEOTIDE SEQUENCE [LARGE SCALE GENOMIC DNA]</scope>
    <source>
        <strain evidence="8 9">LMG 6000</strain>
    </source>
</reference>
<evidence type="ECO:0000256" key="1">
    <source>
        <dbReference type="ARBA" id="ARBA00004141"/>
    </source>
</evidence>
<keyword evidence="5 6" id="KW-0472">Membrane</keyword>
<evidence type="ECO:0000313" key="9">
    <source>
        <dbReference type="Proteomes" id="UP000494183"/>
    </source>
</evidence>
<dbReference type="RefSeq" id="WP_254604467.1">
    <property type="nucleotide sequence ID" value="NZ_CADILH010000002.1"/>
</dbReference>
<feature type="transmembrane region" description="Helical" evidence="6">
    <location>
        <begin position="57"/>
        <end position="78"/>
    </location>
</feature>
<dbReference type="Gene3D" id="1.20.1250.20">
    <property type="entry name" value="MFS general substrate transporter like domains"/>
    <property type="match status" value="1"/>
</dbReference>
<feature type="transmembrane region" description="Helical" evidence="6">
    <location>
        <begin position="90"/>
        <end position="115"/>
    </location>
</feature>
<evidence type="ECO:0000256" key="6">
    <source>
        <dbReference type="SAM" id="Phobius"/>
    </source>
</evidence>
<evidence type="ECO:0000256" key="3">
    <source>
        <dbReference type="ARBA" id="ARBA00022692"/>
    </source>
</evidence>
<dbReference type="InterPro" id="IPR020846">
    <property type="entry name" value="MFS_dom"/>
</dbReference>
<evidence type="ECO:0000256" key="2">
    <source>
        <dbReference type="ARBA" id="ARBA00022448"/>
    </source>
</evidence>
<dbReference type="EMBL" id="CADILH010000002">
    <property type="protein sequence ID" value="CAB3930464.1"/>
    <property type="molecule type" value="Genomic_DNA"/>
</dbReference>
<dbReference type="Pfam" id="PF07690">
    <property type="entry name" value="MFS_1"/>
    <property type="match status" value="1"/>
</dbReference>
<dbReference type="InterPro" id="IPR036259">
    <property type="entry name" value="MFS_trans_sf"/>
</dbReference>
<name>A0A6S7EY61_9BURK</name>
<dbReference type="PANTHER" id="PTHR42718:SF9">
    <property type="entry name" value="MAJOR FACILITATOR SUPERFAMILY MULTIDRUG TRANSPORTER MFSC"/>
    <property type="match status" value="1"/>
</dbReference>
<proteinExistence type="predicted"/>
<dbReference type="PROSITE" id="PS50850">
    <property type="entry name" value="MFS"/>
    <property type="match status" value="1"/>
</dbReference>
<feature type="domain" description="Major facilitator superfamily (MFS) profile" evidence="7">
    <location>
        <begin position="22"/>
        <end position="134"/>
    </location>
</feature>
<dbReference type="SUPFAM" id="SSF103473">
    <property type="entry name" value="MFS general substrate transporter"/>
    <property type="match status" value="1"/>
</dbReference>
<dbReference type="PANTHER" id="PTHR42718">
    <property type="entry name" value="MAJOR FACILITATOR SUPERFAMILY MULTIDRUG TRANSPORTER MFSC"/>
    <property type="match status" value="1"/>
</dbReference>
<accession>A0A6S7EY61</accession>
<keyword evidence="4 6" id="KW-1133">Transmembrane helix</keyword>
<gene>
    <name evidence="8" type="primary">farB</name>
    <name evidence="8" type="ORF">LMG6000_01518</name>
</gene>
<dbReference type="GO" id="GO:0022857">
    <property type="term" value="F:transmembrane transporter activity"/>
    <property type="evidence" value="ECO:0007669"/>
    <property type="project" value="InterPro"/>
</dbReference>
<dbReference type="InterPro" id="IPR011701">
    <property type="entry name" value="MFS"/>
</dbReference>
<feature type="transmembrane region" description="Helical" evidence="6">
    <location>
        <begin position="15"/>
        <end position="36"/>
    </location>
</feature>
<dbReference type="AlphaFoldDB" id="A0A6S7EY61"/>
<protein>
    <submittedName>
        <fullName evidence="8">Fatty acid resistance protein FarB</fullName>
    </submittedName>
</protein>
<organism evidence="8 9">
    <name type="scientific">Achromobacter insolitus</name>
    <dbReference type="NCBI Taxonomy" id="217204"/>
    <lineage>
        <taxon>Bacteria</taxon>
        <taxon>Pseudomonadati</taxon>
        <taxon>Pseudomonadota</taxon>
        <taxon>Betaproteobacteria</taxon>
        <taxon>Burkholderiales</taxon>
        <taxon>Alcaligenaceae</taxon>
        <taxon>Achromobacter</taxon>
    </lineage>
</organism>
<evidence type="ECO:0000259" key="7">
    <source>
        <dbReference type="PROSITE" id="PS50850"/>
    </source>
</evidence>
<comment type="subcellular location">
    <subcellularLocation>
        <location evidence="1">Membrane</location>
        <topology evidence="1">Multi-pass membrane protein</topology>
    </subcellularLocation>
</comment>
<dbReference type="Proteomes" id="UP000494183">
    <property type="component" value="Unassembled WGS sequence"/>
</dbReference>
<keyword evidence="2" id="KW-0813">Transport</keyword>
<evidence type="ECO:0000313" key="8">
    <source>
        <dbReference type="EMBL" id="CAB3930464.1"/>
    </source>
</evidence>
<evidence type="ECO:0000256" key="4">
    <source>
        <dbReference type="ARBA" id="ARBA00022989"/>
    </source>
</evidence>
<dbReference type="GO" id="GO:0016020">
    <property type="term" value="C:membrane"/>
    <property type="evidence" value="ECO:0007669"/>
    <property type="project" value="UniProtKB-SubCell"/>
</dbReference>
<keyword evidence="3 6" id="KW-0812">Transmembrane</keyword>